<dbReference type="EMBL" id="JBHLZU010000010">
    <property type="protein sequence ID" value="MFB9904918.1"/>
    <property type="molecule type" value="Genomic_DNA"/>
</dbReference>
<evidence type="ECO:0000313" key="1">
    <source>
        <dbReference type="EMBL" id="MFB9904918.1"/>
    </source>
</evidence>
<gene>
    <name evidence="1" type="ORF">ACFFQA_13325</name>
</gene>
<accession>A0ABV5ZXI0</accession>
<protein>
    <recommendedName>
        <fullName evidence="3">Thioesterase domain-containing protein</fullName>
    </recommendedName>
</protein>
<proteinExistence type="predicted"/>
<dbReference type="RefSeq" id="WP_377852116.1">
    <property type="nucleotide sequence ID" value="NZ_JBHLZU010000010.1"/>
</dbReference>
<evidence type="ECO:0000313" key="2">
    <source>
        <dbReference type="Proteomes" id="UP001589693"/>
    </source>
</evidence>
<dbReference type="Proteomes" id="UP001589693">
    <property type="component" value="Unassembled WGS sequence"/>
</dbReference>
<keyword evidence="2" id="KW-1185">Reference proteome</keyword>
<reference evidence="1 2" key="1">
    <citation type="submission" date="2024-09" db="EMBL/GenBank/DDBJ databases">
        <authorList>
            <person name="Sun Q."/>
            <person name="Mori K."/>
        </authorList>
    </citation>
    <scope>NUCLEOTIDE SEQUENCE [LARGE SCALE GENOMIC DNA]</scope>
    <source>
        <strain evidence="1 2">TBRC 7907</strain>
    </source>
</reference>
<comment type="caution">
    <text evidence="1">The sequence shown here is derived from an EMBL/GenBank/DDBJ whole genome shotgun (WGS) entry which is preliminary data.</text>
</comment>
<name>A0ABV5ZXI0_9PSEU</name>
<sequence>MDLTFRFLAPVAEIQALGSVGLEVVARLDRGPHPGVEHASQRCSLLVRRP</sequence>
<organism evidence="1 2">
    <name type="scientific">Allokutzneria oryzae</name>
    <dbReference type="NCBI Taxonomy" id="1378989"/>
    <lineage>
        <taxon>Bacteria</taxon>
        <taxon>Bacillati</taxon>
        <taxon>Actinomycetota</taxon>
        <taxon>Actinomycetes</taxon>
        <taxon>Pseudonocardiales</taxon>
        <taxon>Pseudonocardiaceae</taxon>
        <taxon>Allokutzneria</taxon>
    </lineage>
</organism>
<evidence type="ECO:0008006" key="3">
    <source>
        <dbReference type="Google" id="ProtNLM"/>
    </source>
</evidence>